<name>A0AA87YZX5_FICCA</name>
<comment type="caution">
    <text evidence="2">The sequence shown here is derived from an EMBL/GenBank/DDBJ whole genome shotgun (WGS) entry which is preliminary data.</text>
</comment>
<evidence type="ECO:0000313" key="3">
    <source>
        <dbReference type="Proteomes" id="UP001187192"/>
    </source>
</evidence>
<dbReference type="AlphaFoldDB" id="A0AA87YZX5"/>
<evidence type="ECO:0000256" key="1">
    <source>
        <dbReference type="SAM" id="MobiDB-lite"/>
    </source>
</evidence>
<reference evidence="2" key="1">
    <citation type="submission" date="2023-07" db="EMBL/GenBank/DDBJ databases">
        <title>draft genome sequence of fig (Ficus carica).</title>
        <authorList>
            <person name="Takahashi T."/>
            <person name="Nishimura K."/>
        </authorList>
    </citation>
    <scope>NUCLEOTIDE SEQUENCE</scope>
</reference>
<organism evidence="2 3">
    <name type="scientific">Ficus carica</name>
    <name type="common">Common fig</name>
    <dbReference type="NCBI Taxonomy" id="3494"/>
    <lineage>
        <taxon>Eukaryota</taxon>
        <taxon>Viridiplantae</taxon>
        <taxon>Streptophyta</taxon>
        <taxon>Embryophyta</taxon>
        <taxon>Tracheophyta</taxon>
        <taxon>Spermatophyta</taxon>
        <taxon>Magnoliopsida</taxon>
        <taxon>eudicotyledons</taxon>
        <taxon>Gunneridae</taxon>
        <taxon>Pentapetalae</taxon>
        <taxon>rosids</taxon>
        <taxon>fabids</taxon>
        <taxon>Rosales</taxon>
        <taxon>Moraceae</taxon>
        <taxon>Ficeae</taxon>
        <taxon>Ficus</taxon>
    </lineage>
</organism>
<evidence type="ECO:0000313" key="2">
    <source>
        <dbReference type="EMBL" id="GMN21195.1"/>
    </source>
</evidence>
<sequence>RGREREGVAGSRPAGVGAGGGEERGEEREKRREIKGKREKRGSPAAGRP</sequence>
<gene>
    <name evidence="2" type="ORF">TIFTF001_043253</name>
</gene>
<feature type="non-terminal residue" evidence="2">
    <location>
        <position position="1"/>
    </location>
</feature>
<feature type="compositionally biased region" description="Basic and acidic residues" evidence="1">
    <location>
        <begin position="21"/>
        <end position="32"/>
    </location>
</feature>
<accession>A0AA87YZX5</accession>
<keyword evidence="3" id="KW-1185">Reference proteome</keyword>
<dbReference type="EMBL" id="BTGU01002716">
    <property type="protein sequence ID" value="GMN21195.1"/>
    <property type="molecule type" value="Genomic_DNA"/>
</dbReference>
<feature type="region of interest" description="Disordered" evidence="1">
    <location>
        <begin position="1"/>
        <end position="49"/>
    </location>
</feature>
<protein>
    <submittedName>
        <fullName evidence="2">Uncharacterized protein</fullName>
    </submittedName>
</protein>
<dbReference type="Proteomes" id="UP001187192">
    <property type="component" value="Unassembled WGS sequence"/>
</dbReference>
<proteinExistence type="predicted"/>